<evidence type="ECO:0000256" key="3">
    <source>
        <dbReference type="ARBA" id="ARBA00011964"/>
    </source>
</evidence>
<dbReference type="Pfam" id="PF05208">
    <property type="entry name" value="ALG3"/>
    <property type="match status" value="1"/>
</dbReference>
<keyword evidence="8 14" id="KW-0256">Endoplasmic reticulum</keyword>
<keyword evidence="16" id="KW-1185">Reference proteome</keyword>
<dbReference type="KEGG" id="cput:CONPUDRAFT_48179"/>
<evidence type="ECO:0000256" key="9">
    <source>
        <dbReference type="ARBA" id="ARBA00022989"/>
    </source>
</evidence>
<evidence type="ECO:0000313" key="16">
    <source>
        <dbReference type="Proteomes" id="UP000053558"/>
    </source>
</evidence>
<feature type="transmembrane region" description="Helical" evidence="14">
    <location>
        <begin position="143"/>
        <end position="164"/>
    </location>
</feature>
<dbReference type="PANTHER" id="PTHR12646:SF0">
    <property type="entry name" value="DOL-P-MAN:MAN(5)GLCNAC(2)-PP-DOL ALPHA-1,3-MANNOSYLTRANSFERASE"/>
    <property type="match status" value="1"/>
</dbReference>
<dbReference type="EMBL" id="JH711574">
    <property type="protein sequence ID" value="EIW85048.1"/>
    <property type="molecule type" value="Genomic_DNA"/>
</dbReference>
<dbReference type="PANTHER" id="PTHR12646">
    <property type="entry name" value="NOT56 - RELATED"/>
    <property type="match status" value="1"/>
</dbReference>
<gene>
    <name evidence="15" type="ORF">CONPUDRAFT_48179</name>
</gene>
<comment type="caution">
    <text evidence="15">The sequence shown here is derived from an EMBL/GenBank/DDBJ whole genome shotgun (WGS) entry which is preliminary data.</text>
</comment>
<evidence type="ECO:0000256" key="11">
    <source>
        <dbReference type="ARBA" id="ARBA00044743"/>
    </source>
</evidence>
<evidence type="ECO:0000313" key="15">
    <source>
        <dbReference type="EMBL" id="EIW85048.1"/>
    </source>
</evidence>
<evidence type="ECO:0000256" key="12">
    <source>
        <dbReference type="ARBA" id="ARBA00049506"/>
    </source>
</evidence>
<dbReference type="GeneID" id="19207256"/>
<dbReference type="UniPathway" id="UPA00378"/>
<evidence type="ECO:0000256" key="4">
    <source>
        <dbReference type="ARBA" id="ARBA00015561"/>
    </source>
</evidence>
<dbReference type="OrthoDB" id="20028at2759"/>
<evidence type="ECO:0000256" key="13">
    <source>
        <dbReference type="ARBA" id="ARBA00093457"/>
    </source>
</evidence>
<dbReference type="GO" id="GO:0052925">
    <property type="term" value="F:dol-P-Man:Man(5)GlcNAc(2)-PP-Dol alpha-1,3-mannosyltransferase activity"/>
    <property type="evidence" value="ECO:0007669"/>
    <property type="project" value="UniProtKB-EC"/>
</dbReference>
<keyword evidence="6 14" id="KW-0808">Transferase</keyword>
<evidence type="ECO:0000256" key="6">
    <source>
        <dbReference type="ARBA" id="ARBA00022679"/>
    </source>
</evidence>
<comment type="pathway">
    <text evidence="2 14">Protein modification; protein glycosylation.</text>
</comment>
<protein>
    <recommendedName>
        <fullName evidence="4 14">Dol-P-Man:Man(5)GlcNAc(2)-PP-Dol alpha-1,3-mannosyltransferase</fullName>
        <ecNumber evidence="3 14">2.4.1.258</ecNumber>
    </recommendedName>
    <alternativeName>
        <fullName evidence="14">Dol-P-Man-dependent alpha(1-3)-mannosyltransferase</fullName>
    </alternativeName>
</protein>
<comment type="catalytic activity">
    <reaction evidence="12 14">
        <text>an alpha-D-Man-(1-&gt;2)-alpha-D-Man-(1-&gt;2)-alpha-D-Man-(1-&gt;3)-[alpha-D-Man-(1-&gt;6)]-beta-D-Man-(1-&gt;4)-beta-D-GlcNAc-(1-&gt;4)-alpha-D-GlcNAc-diphospho-di-trans,poly-cis-dolichol + a di-trans,poly-cis-dolichyl beta-D-mannosyl phosphate = an alpha-D-Man-(1-&gt;2)-alpha-D-Man-(1-&gt;2)-alpha-D-Man-(1-&gt;3)-[alpha-D-Man-(1-&gt;3)-alpha-D-Man-(1-&gt;6)]-beta-D-Man-(1-&gt;4)-beta-D-GlcNAc-(1-&gt;4)-alpha-D-GlcNAc-diphospho-di-trans,poly-cis-dolichol + a di-trans,poly-cis-dolichyl phosphate + H(+)</text>
        <dbReference type="Rhea" id="RHEA:29527"/>
        <dbReference type="Rhea" id="RHEA-COMP:19498"/>
        <dbReference type="Rhea" id="RHEA-COMP:19501"/>
        <dbReference type="Rhea" id="RHEA-COMP:19516"/>
        <dbReference type="Rhea" id="RHEA-COMP:19517"/>
        <dbReference type="ChEBI" id="CHEBI:15378"/>
        <dbReference type="ChEBI" id="CHEBI:57683"/>
        <dbReference type="ChEBI" id="CHEBI:58211"/>
        <dbReference type="ChEBI" id="CHEBI:132515"/>
        <dbReference type="ChEBI" id="CHEBI:132516"/>
        <dbReference type="EC" id="2.4.1.258"/>
    </reaction>
    <physiologicalReaction direction="left-to-right" evidence="12 14">
        <dbReference type="Rhea" id="RHEA:29528"/>
    </physiologicalReaction>
</comment>
<evidence type="ECO:0000256" key="2">
    <source>
        <dbReference type="ARBA" id="ARBA00004922"/>
    </source>
</evidence>
<evidence type="ECO:0000256" key="10">
    <source>
        <dbReference type="ARBA" id="ARBA00023136"/>
    </source>
</evidence>
<dbReference type="RefSeq" id="XP_007764064.1">
    <property type="nucleotide sequence ID" value="XM_007765874.1"/>
</dbReference>
<evidence type="ECO:0000256" key="7">
    <source>
        <dbReference type="ARBA" id="ARBA00022692"/>
    </source>
</evidence>
<evidence type="ECO:0000256" key="5">
    <source>
        <dbReference type="ARBA" id="ARBA00022676"/>
    </source>
</evidence>
<comment type="function">
    <text evidence="11 14">Dol-P-Man:Man(5)GlcNAc(2)-PP-Dol alpha-1,3-mannosyltransferase that operates in the biosynthetic pathway of dolichol-linked oligosaccharides, the glycan precursors employed in protein asparagine (N)-glycosylation. The assembly of dolichol-linked oligosaccharides begins on the cytosolic side of the endoplasmic reticulum membrane and finishes in its lumen. The sequential addition of sugars to dolichol pyrophosphate produces dolichol-linked oligosaccharides containing fourteen sugars, including two GlcNAcs, nine mannoses and three glucoses. Once assembled, the oligosaccharide is transferred from the lipid to nascent proteins by oligosaccharyltransferases. In the lumen of the endoplasmic reticulum, adds the first dolichyl beta-D-mannosyl phosphate derived mannose in an alpha-1,3 linkage to Man(5)GlcNAc(2)-PP-dolichol to produce Man(6)GlcNAc(2)-PP-dolichol.</text>
</comment>
<comment type="subcellular location">
    <subcellularLocation>
        <location evidence="1 14">Endoplasmic reticulum membrane</location>
        <topology evidence="1 14">Multi-pass membrane protein</topology>
    </subcellularLocation>
</comment>
<keyword evidence="5 14" id="KW-0328">Glycosyltransferase</keyword>
<organism evidence="15 16">
    <name type="scientific">Coniophora puteana (strain RWD-64-598)</name>
    <name type="common">Brown rot fungus</name>
    <dbReference type="NCBI Taxonomy" id="741705"/>
    <lineage>
        <taxon>Eukaryota</taxon>
        <taxon>Fungi</taxon>
        <taxon>Dikarya</taxon>
        <taxon>Basidiomycota</taxon>
        <taxon>Agaricomycotina</taxon>
        <taxon>Agaricomycetes</taxon>
        <taxon>Agaricomycetidae</taxon>
        <taxon>Boletales</taxon>
        <taxon>Coniophorineae</taxon>
        <taxon>Coniophoraceae</taxon>
        <taxon>Coniophora</taxon>
    </lineage>
</organism>
<sequence>MLRLCRTLLLDRRYFWLVAVSLLAIDALFTQLIVRFVPYTEIDWETYMIHIDLYLKGERDYTSLTGPTGPLVYPAGHVYIHNFLHYVTSGGRNIRLAQHIYGVLYLLSQVLVFAIYRHAEAPNWSIIPLIFSRRLHSIYTLRLFNDCWSVVMAQGAILAFQNAWDMVGMIMFSAALSVKMSVLLYLPGLLVVLLKRNGVLGLLRQLLVLGSSQVLLGLPFLQHNAKSYLSCAFDLSRVFMYKWTVNWRMLDEATFLSRRLAFSLLLCQLCTLGAFALFRWYRRDGGAIPLLRRALQRPTQSPGLASTTPDYVTTVLMTSNLVGIIFARSLHYQFYSWYAQQVPLLTLRTRLPGLAKLVIIGAIEYAWNIFPSTPFSSSILLAANSALLLGIYTGYPEGKK</sequence>
<keyword evidence="9 14" id="KW-1133">Transmembrane helix</keyword>
<dbReference type="Proteomes" id="UP000053558">
    <property type="component" value="Unassembled WGS sequence"/>
</dbReference>
<feature type="transmembrane region" description="Helical" evidence="14">
    <location>
        <begin position="260"/>
        <end position="281"/>
    </location>
</feature>
<reference evidence="16" key="1">
    <citation type="journal article" date="2012" name="Science">
        <title>The Paleozoic origin of enzymatic lignin decomposition reconstructed from 31 fungal genomes.</title>
        <authorList>
            <person name="Floudas D."/>
            <person name="Binder M."/>
            <person name="Riley R."/>
            <person name="Barry K."/>
            <person name="Blanchette R.A."/>
            <person name="Henrissat B."/>
            <person name="Martinez A.T."/>
            <person name="Otillar R."/>
            <person name="Spatafora J.W."/>
            <person name="Yadav J.S."/>
            <person name="Aerts A."/>
            <person name="Benoit I."/>
            <person name="Boyd A."/>
            <person name="Carlson A."/>
            <person name="Copeland A."/>
            <person name="Coutinho P.M."/>
            <person name="de Vries R.P."/>
            <person name="Ferreira P."/>
            <person name="Findley K."/>
            <person name="Foster B."/>
            <person name="Gaskell J."/>
            <person name="Glotzer D."/>
            <person name="Gorecki P."/>
            <person name="Heitman J."/>
            <person name="Hesse C."/>
            <person name="Hori C."/>
            <person name="Igarashi K."/>
            <person name="Jurgens J.A."/>
            <person name="Kallen N."/>
            <person name="Kersten P."/>
            <person name="Kohler A."/>
            <person name="Kuees U."/>
            <person name="Kumar T.K.A."/>
            <person name="Kuo A."/>
            <person name="LaButti K."/>
            <person name="Larrondo L.F."/>
            <person name="Lindquist E."/>
            <person name="Ling A."/>
            <person name="Lombard V."/>
            <person name="Lucas S."/>
            <person name="Lundell T."/>
            <person name="Martin R."/>
            <person name="McLaughlin D.J."/>
            <person name="Morgenstern I."/>
            <person name="Morin E."/>
            <person name="Murat C."/>
            <person name="Nagy L.G."/>
            <person name="Nolan M."/>
            <person name="Ohm R.A."/>
            <person name="Patyshakuliyeva A."/>
            <person name="Rokas A."/>
            <person name="Ruiz-Duenas F.J."/>
            <person name="Sabat G."/>
            <person name="Salamov A."/>
            <person name="Samejima M."/>
            <person name="Schmutz J."/>
            <person name="Slot J.C."/>
            <person name="St John F."/>
            <person name="Stenlid J."/>
            <person name="Sun H."/>
            <person name="Sun S."/>
            <person name="Syed K."/>
            <person name="Tsang A."/>
            <person name="Wiebenga A."/>
            <person name="Young D."/>
            <person name="Pisabarro A."/>
            <person name="Eastwood D.C."/>
            <person name="Martin F."/>
            <person name="Cullen D."/>
            <person name="Grigoriev I.V."/>
            <person name="Hibbett D.S."/>
        </authorList>
    </citation>
    <scope>NUCLEOTIDE SEQUENCE [LARGE SCALE GENOMIC DNA]</scope>
    <source>
        <strain evidence="16">RWD-64-598 SS2</strain>
    </source>
</reference>
<comment type="similarity">
    <text evidence="13">Belongs to the glycosyltransferase ALG3 family.</text>
</comment>
<evidence type="ECO:0000256" key="14">
    <source>
        <dbReference type="RuleBase" id="RU364047"/>
    </source>
</evidence>
<proteinExistence type="inferred from homology"/>
<evidence type="ECO:0000256" key="1">
    <source>
        <dbReference type="ARBA" id="ARBA00004477"/>
    </source>
</evidence>
<evidence type="ECO:0000256" key="8">
    <source>
        <dbReference type="ARBA" id="ARBA00022824"/>
    </source>
</evidence>
<keyword evidence="7 14" id="KW-0812">Transmembrane</keyword>
<dbReference type="AlphaFoldDB" id="A0A5M3N0Z3"/>
<accession>A0A5M3N0Z3</accession>
<dbReference type="EC" id="2.4.1.258" evidence="3 14"/>
<feature type="transmembrane region" description="Helical" evidence="14">
    <location>
        <begin position="96"/>
        <end position="116"/>
    </location>
</feature>
<feature type="transmembrane region" description="Helical" evidence="14">
    <location>
        <begin position="14"/>
        <end position="34"/>
    </location>
</feature>
<dbReference type="OMA" id="DWETYMI"/>
<feature type="transmembrane region" description="Helical" evidence="14">
    <location>
        <begin position="170"/>
        <end position="194"/>
    </location>
</feature>
<dbReference type="GO" id="GO:0005789">
    <property type="term" value="C:endoplasmic reticulum membrane"/>
    <property type="evidence" value="ECO:0007669"/>
    <property type="project" value="UniProtKB-SubCell"/>
</dbReference>
<name>A0A5M3N0Z3_CONPW</name>
<keyword evidence="10 14" id="KW-0472">Membrane</keyword>
<dbReference type="InterPro" id="IPR007873">
    <property type="entry name" value="Glycosyltransferase_ALG3"/>
</dbReference>